<dbReference type="PANTHER" id="PTHR13245">
    <property type="entry name" value="RRP15-LIKE PROTEIN"/>
    <property type="match status" value="1"/>
</dbReference>
<gene>
    <name evidence="5" type="primary">Rrp15</name>
    <name evidence="5" type="ORF">GTO93_0017770</name>
</gene>
<evidence type="ECO:0000256" key="4">
    <source>
        <dbReference type="SAM" id="MobiDB-lite"/>
    </source>
</evidence>
<evidence type="ECO:0000256" key="1">
    <source>
        <dbReference type="ARBA" id="ARBA00007462"/>
    </source>
</evidence>
<feature type="non-terminal residue" evidence="5">
    <location>
        <position position="1"/>
    </location>
</feature>
<dbReference type="Proteomes" id="UP001166093">
    <property type="component" value="Unassembled WGS sequence"/>
</dbReference>
<feature type="compositionally biased region" description="Acidic residues" evidence="4">
    <location>
        <begin position="153"/>
        <end position="167"/>
    </location>
</feature>
<comment type="caution">
    <text evidence="5">The sequence shown here is derived from an EMBL/GenBank/DDBJ whole genome shotgun (WGS) entry which is preliminary data.</text>
</comment>
<feature type="compositionally biased region" description="Basic and acidic residues" evidence="4">
    <location>
        <begin position="139"/>
        <end position="152"/>
    </location>
</feature>
<sequence>MLMCWGDRTGLIPEASIAAVVCVDALGRQNELIPGASITFQPSTPDRRISTSSDGKQCKWMEMQMDHINVLQSYVLVGAYLVKSRVQISMKFNIYSHPLPQLYSIISSIVPDTLSPIDDIIDSDTGLDLQPVLEPSGSKGDREDSDDNLHADDDNDSLNESSGEDPGENGNAEKESENPNAGWAEAMARILLKKTPESKTAILLKNKELEKAKAKEKQERLERRKQVDKKRQWEMMCRVKPDVVADRETEKNFQRIATRGVVQLFNAVQKHQTNIDEKVKETGGSERKRAKLLSSVSKKDFIDVLRGNKVEKQSKAEKGKQVEVKSEDKPSWNILREDFMMGATMKDWDKESDEGQVGEAHGEEDNSGSD</sequence>
<protein>
    <recommendedName>
        <fullName evidence="2">RRP15-like protein</fullName>
    </recommendedName>
</protein>
<comment type="similarity">
    <text evidence="1">Belongs to the RRP15 family.</text>
</comment>
<dbReference type="PANTHER" id="PTHR13245:SF14">
    <property type="entry name" value="RRP15-LIKE PROTEIN"/>
    <property type="match status" value="1"/>
</dbReference>
<reference evidence="5" key="1">
    <citation type="journal article" date="2021" name="Cell">
        <title>Tracing the genetic footprints of vertebrate landing in non-teleost ray-finned fishes.</title>
        <authorList>
            <person name="Bi X."/>
            <person name="Wang K."/>
            <person name="Yang L."/>
            <person name="Pan H."/>
            <person name="Jiang H."/>
            <person name="Wei Q."/>
            <person name="Fang M."/>
            <person name="Yu H."/>
            <person name="Zhu C."/>
            <person name="Cai Y."/>
            <person name="He Y."/>
            <person name="Gan X."/>
            <person name="Zeng H."/>
            <person name="Yu D."/>
            <person name="Zhu Y."/>
            <person name="Jiang H."/>
            <person name="Qiu Q."/>
            <person name="Yang H."/>
            <person name="Zhang Y.E."/>
            <person name="Wang W."/>
            <person name="Zhu M."/>
            <person name="He S."/>
            <person name="Zhang G."/>
        </authorList>
    </citation>
    <scope>NUCLEOTIDE SEQUENCE</scope>
    <source>
        <strain evidence="5">Pddl_001</strain>
    </source>
</reference>
<organism evidence="5 6">
    <name type="scientific">Polyodon spathula</name>
    <name type="common">North American paddlefish</name>
    <name type="synonym">Squalus spathula</name>
    <dbReference type="NCBI Taxonomy" id="7913"/>
    <lineage>
        <taxon>Eukaryota</taxon>
        <taxon>Metazoa</taxon>
        <taxon>Chordata</taxon>
        <taxon>Craniata</taxon>
        <taxon>Vertebrata</taxon>
        <taxon>Euteleostomi</taxon>
        <taxon>Actinopterygii</taxon>
        <taxon>Chondrostei</taxon>
        <taxon>Acipenseriformes</taxon>
        <taxon>Polyodontidae</taxon>
        <taxon>Polyodon</taxon>
    </lineage>
</organism>
<feature type="region of interest" description="Disordered" evidence="4">
    <location>
        <begin position="125"/>
        <end position="180"/>
    </location>
</feature>
<evidence type="ECO:0000256" key="2">
    <source>
        <dbReference type="ARBA" id="ARBA00017475"/>
    </source>
</evidence>
<keyword evidence="3" id="KW-0175">Coiled coil</keyword>
<feature type="compositionally biased region" description="Basic and acidic residues" evidence="4">
    <location>
        <begin position="312"/>
        <end position="339"/>
    </location>
</feature>
<evidence type="ECO:0000256" key="3">
    <source>
        <dbReference type="SAM" id="Coils"/>
    </source>
</evidence>
<dbReference type="Pfam" id="PF07890">
    <property type="entry name" value="Rrp15p"/>
    <property type="match status" value="1"/>
</dbReference>
<feature type="non-terminal residue" evidence="5">
    <location>
        <position position="370"/>
    </location>
</feature>
<feature type="coiled-coil region" evidence="3">
    <location>
        <begin position="199"/>
        <end position="231"/>
    </location>
</feature>
<evidence type="ECO:0000313" key="5">
    <source>
        <dbReference type="EMBL" id="MBN3274305.1"/>
    </source>
</evidence>
<proteinExistence type="inferred from homology"/>
<name>A0ABS2XK97_POLSP</name>
<feature type="region of interest" description="Disordered" evidence="4">
    <location>
        <begin position="312"/>
        <end position="370"/>
    </location>
</feature>
<dbReference type="InterPro" id="IPR012459">
    <property type="entry name" value="Rrp15"/>
</dbReference>
<dbReference type="EMBL" id="JAAWVQ010038413">
    <property type="protein sequence ID" value="MBN3274305.1"/>
    <property type="molecule type" value="Genomic_DNA"/>
</dbReference>
<accession>A0ABS2XK97</accession>
<evidence type="ECO:0000313" key="6">
    <source>
        <dbReference type="Proteomes" id="UP001166093"/>
    </source>
</evidence>
<keyword evidence="6" id="KW-1185">Reference proteome</keyword>